<reference evidence="1 2" key="1">
    <citation type="journal article" date="2018" name="New Phytol.">
        <title>Phylogenomics of Endogonaceae and evolution of mycorrhizas within Mucoromycota.</title>
        <authorList>
            <person name="Chang Y."/>
            <person name="Desiro A."/>
            <person name="Na H."/>
            <person name="Sandor L."/>
            <person name="Lipzen A."/>
            <person name="Clum A."/>
            <person name="Barry K."/>
            <person name="Grigoriev I.V."/>
            <person name="Martin F.M."/>
            <person name="Stajich J.E."/>
            <person name="Smith M.E."/>
            <person name="Bonito G."/>
            <person name="Spatafora J.W."/>
        </authorList>
    </citation>
    <scope>NUCLEOTIDE SEQUENCE [LARGE SCALE GENOMIC DNA]</scope>
    <source>
        <strain evidence="1 2">AD002</strain>
    </source>
</reference>
<dbReference type="AlphaFoldDB" id="A0A433Q1P0"/>
<evidence type="ECO:0000313" key="2">
    <source>
        <dbReference type="Proteomes" id="UP000274822"/>
    </source>
</evidence>
<name>A0A433Q1P0_9FUNG</name>
<keyword evidence="2" id="KW-1185">Reference proteome</keyword>
<dbReference type="SFLD" id="SFLDS00032">
    <property type="entry name" value="Radical_SAM_3-amino-3-carboxyp"/>
    <property type="match status" value="1"/>
</dbReference>
<dbReference type="EMBL" id="RBNJ01018780">
    <property type="protein sequence ID" value="RUS23729.1"/>
    <property type="molecule type" value="Genomic_DNA"/>
</dbReference>
<dbReference type="PANTHER" id="PTHR10762">
    <property type="entry name" value="DIPHTHAMIDE BIOSYNTHESIS PROTEIN"/>
    <property type="match status" value="1"/>
</dbReference>
<organism evidence="1 2">
    <name type="scientific">Jimgerdemannia flammicorona</name>
    <dbReference type="NCBI Taxonomy" id="994334"/>
    <lineage>
        <taxon>Eukaryota</taxon>
        <taxon>Fungi</taxon>
        <taxon>Fungi incertae sedis</taxon>
        <taxon>Mucoromycota</taxon>
        <taxon>Mucoromycotina</taxon>
        <taxon>Endogonomycetes</taxon>
        <taxon>Endogonales</taxon>
        <taxon>Endogonaceae</taxon>
        <taxon>Jimgerdemannia</taxon>
    </lineage>
</organism>
<evidence type="ECO:0000313" key="1">
    <source>
        <dbReference type="EMBL" id="RUS23729.1"/>
    </source>
</evidence>
<protein>
    <submittedName>
        <fullName evidence="1">Uncharacterized protein</fullName>
    </submittedName>
</protein>
<dbReference type="InterPro" id="IPR016435">
    <property type="entry name" value="DPH1/DPH2"/>
</dbReference>
<proteinExistence type="predicted"/>
<dbReference type="GO" id="GO:0017183">
    <property type="term" value="P:protein histidyl modification to diphthamide"/>
    <property type="evidence" value="ECO:0007669"/>
    <property type="project" value="InterPro"/>
</dbReference>
<comment type="caution">
    <text evidence="1">The sequence shown here is derived from an EMBL/GenBank/DDBJ whole genome shotgun (WGS) entry which is preliminary data.</text>
</comment>
<dbReference type="NCBIfam" id="TIGR00322">
    <property type="entry name" value="diphth2_R"/>
    <property type="match status" value="1"/>
</dbReference>
<dbReference type="InterPro" id="IPR042263">
    <property type="entry name" value="DPH1/DPH2_1"/>
</dbReference>
<accession>A0A433Q1P0</accession>
<sequence>MATNLNGPATFADDGRSVIERPVQVHSGKRDNIHDIYEIDHTVQKILDGNYEKVGHGATTMHLSERNMSLTTLVSRLLFHRLLYNFPTNSSQIRPPSPAFFATAQEKGYIFSLTHRTEDEVAAEHVSADLIIHYGRSCLSPTSRLPVLYAFGRQPVDIDYCIQEFNRLLHDDKSRPIIIMCDVAYAHVTDTLITRLRQTHNYTGLIPTEIQTESNLQRTLGTDAPAFSLSLPAQEPATGALSCACGTHEGGSCCRSRPALPPTSSSQPARGGRHYDLPEGVKVEDCSVFYVGGESLTLTNIVMTHSKCKVFTYNPETKDARQETLQVNRMLMKRQMPRWGKGVISADTHVWSMSI</sequence>
<gene>
    <name evidence="1" type="ORF">BC938DRAFT_474710</name>
</gene>
<dbReference type="Proteomes" id="UP000274822">
    <property type="component" value="Unassembled WGS sequence"/>
</dbReference>
<dbReference type="PANTHER" id="PTHR10762:SF2">
    <property type="entry name" value="2-(3-AMINO-3-CARBOXYPROPYL)HISTIDINE SYNTHASE SUBUNIT 2"/>
    <property type="match status" value="1"/>
</dbReference>
<dbReference type="Gene3D" id="3.40.50.11840">
    <property type="entry name" value="Diphthamide synthesis DPH1/DPH2 domain 1"/>
    <property type="match status" value="1"/>
</dbReference>
<dbReference type="GO" id="GO:0090560">
    <property type="term" value="F:2-(3-amino-3-carboxypropyl)histidine synthase activity"/>
    <property type="evidence" value="ECO:0007669"/>
    <property type="project" value="InterPro"/>
</dbReference>
<dbReference type="Pfam" id="PF01866">
    <property type="entry name" value="Diphthamide_syn"/>
    <property type="match status" value="2"/>
</dbReference>